<organism evidence="2 3">
    <name type="scientific">Mycobacterium marinum</name>
    <dbReference type="NCBI Taxonomy" id="1781"/>
    <lineage>
        <taxon>Bacteria</taxon>
        <taxon>Bacillati</taxon>
        <taxon>Actinomycetota</taxon>
        <taxon>Actinomycetes</taxon>
        <taxon>Mycobacteriales</taxon>
        <taxon>Mycobacteriaceae</taxon>
        <taxon>Mycobacterium</taxon>
        <taxon>Mycobacterium ulcerans group</taxon>
    </lineage>
</organism>
<evidence type="ECO:0000313" key="3">
    <source>
        <dbReference type="Proteomes" id="UP000257451"/>
    </source>
</evidence>
<feature type="domain" description="Methyltransferase type 11" evidence="1">
    <location>
        <begin position="107"/>
        <end position="199"/>
    </location>
</feature>
<dbReference type="SUPFAM" id="SSF53335">
    <property type="entry name" value="S-adenosyl-L-methionine-dependent methyltransferases"/>
    <property type="match status" value="1"/>
</dbReference>
<comment type="caution">
    <text evidence="2">The sequence shown here is derived from an EMBL/GenBank/DDBJ whole genome shotgun (WGS) entry which is preliminary data.</text>
</comment>
<accession>A0A3E2N077</accession>
<evidence type="ECO:0000259" key="1">
    <source>
        <dbReference type="Pfam" id="PF08241"/>
    </source>
</evidence>
<dbReference type="Proteomes" id="UP000257451">
    <property type="component" value="Unassembled WGS sequence"/>
</dbReference>
<dbReference type="Gene3D" id="3.40.50.150">
    <property type="entry name" value="Vaccinia Virus protein VP39"/>
    <property type="match status" value="1"/>
</dbReference>
<dbReference type="Pfam" id="PF08241">
    <property type="entry name" value="Methyltransf_11"/>
    <property type="match status" value="1"/>
</dbReference>
<dbReference type="InterPro" id="IPR013216">
    <property type="entry name" value="Methyltransf_11"/>
</dbReference>
<reference evidence="2 3" key="1">
    <citation type="journal article" date="2018" name="Sci. Rep.">
        <title>Extensive genomic diversity among Mycobacterium marinum strains revealed by whole genome sequencing.</title>
        <authorList>
            <person name="Das S."/>
            <person name="Pettersson B.M."/>
            <person name="Behra P.R."/>
            <person name="Mallick A."/>
            <person name="Cheramie M."/>
            <person name="Ramesh M."/>
            <person name="Shirreff L."/>
            <person name="DuCote T."/>
            <person name="Dasgupta S."/>
            <person name="Ennis D.G."/>
            <person name="Kirsebom L.A."/>
        </authorList>
    </citation>
    <scope>NUCLEOTIDE SEQUENCE [LARGE SCALE GENOMIC DNA]</scope>
    <source>
        <strain evidence="2 3">Davis1</strain>
    </source>
</reference>
<dbReference type="CDD" id="cd02440">
    <property type="entry name" value="AdoMet_MTases"/>
    <property type="match status" value="1"/>
</dbReference>
<dbReference type="GO" id="GO:0008757">
    <property type="term" value="F:S-adenosylmethionine-dependent methyltransferase activity"/>
    <property type="evidence" value="ECO:0007669"/>
    <property type="project" value="InterPro"/>
</dbReference>
<protein>
    <recommendedName>
        <fullName evidence="1">Methyltransferase type 11 domain-containing protein</fullName>
    </recommendedName>
</protein>
<evidence type="ECO:0000313" key="2">
    <source>
        <dbReference type="EMBL" id="RFZ45422.1"/>
    </source>
</evidence>
<proteinExistence type="predicted"/>
<name>A0A3E2N077_MYCMR</name>
<gene>
    <name evidence="2" type="ORF">DAVIS_01252</name>
</gene>
<dbReference type="InterPro" id="IPR029063">
    <property type="entry name" value="SAM-dependent_MTases_sf"/>
</dbReference>
<dbReference type="AlphaFoldDB" id="A0A3E2N077"/>
<dbReference type="EMBL" id="PEDF01000035">
    <property type="protein sequence ID" value="RFZ45422.1"/>
    <property type="molecule type" value="Genomic_DNA"/>
</dbReference>
<sequence>MCGQTYREWCRVYEPNGAPDAAPAPVGSAAFAAEPATDRAMDLYTAPRLQMVEAVLARHREEPIAPVRELLSVTPMNYGPAEFQAARSWFAAGGLVPGGNGCLSLIDVGAGFGPAGLVFGSQGYRVTAIEMRADIAAVGRRVMAACGLQDFVHYEVANVMAYQTVTPADTLTSILCLLHVCDKHAAMEKLATLLRTGGRGYLADFYARRRLSGPERALLQDQVACPGLLTRQEYVGALTAAGIAAVRFTDVTQEYSAYVHQRCADYLGRSESDRHDELAQFFTAIDTLFGNGDAANSALGGCRIYLER</sequence>